<organism evidence="1">
    <name type="scientific">marine sediment metagenome</name>
    <dbReference type="NCBI Taxonomy" id="412755"/>
    <lineage>
        <taxon>unclassified sequences</taxon>
        <taxon>metagenomes</taxon>
        <taxon>ecological metagenomes</taxon>
    </lineage>
</organism>
<evidence type="ECO:0000313" key="1">
    <source>
        <dbReference type="EMBL" id="GAI10578.1"/>
    </source>
</evidence>
<proteinExistence type="predicted"/>
<dbReference type="Gene3D" id="3.40.50.450">
    <property type="match status" value="1"/>
</dbReference>
<protein>
    <submittedName>
        <fullName evidence="1">Uncharacterized protein</fullName>
    </submittedName>
</protein>
<reference evidence="1" key="1">
    <citation type="journal article" date="2014" name="Front. Microbiol.">
        <title>High frequency of phylogenetically diverse reductive dehalogenase-homologous genes in deep subseafloor sedimentary metagenomes.</title>
        <authorList>
            <person name="Kawai M."/>
            <person name="Futagami T."/>
            <person name="Toyoda A."/>
            <person name="Takaki Y."/>
            <person name="Nishi S."/>
            <person name="Hori S."/>
            <person name="Arai W."/>
            <person name="Tsubouchi T."/>
            <person name="Morono Y."/>
            <person name="Uchiyama I."/>
            <person name="Ito T."/>
            <person name="Fujiyama A."/>
            <person name="Inagaki F."/>
            <person name="Takami H."/>
        </authorList>
    </citation>
    <scope>NUCLEOTIDE SEQUENCE</scope>
    <source>
        <strain evidence="1">Expedition CK06-06</strain>
    </source>
</reference>
<accession>X1KV49</accession>
<dbReference type="AlphaFoldDB" id="X1KV49"/>
<comment type="caution">
    <text evidence="1">The sequence shown here is derived from an EMBL/GenBank/DDBJ whole genome shotgun (WGS) entry which is preliminary data.</text>
</comment>
<feature type="non-terminal residue" evidence="1">
    <location>
        <position position="1"/>
    </location>
</feature>
<name>X1KV49_9ZZZZ</name>
<gene>
    <name evidence="1" type="ORF">S06H3_19994</name>
</gene>
<dbReference type="EMBL" id="BARV01010301">
    <property type="protein sequence ID" value="GAI10578.1"/>
    <property type="molecule type" value="Genomic_DNA"/>
</dbReference>
<sequence length="264" mass="30206">APLHMMGVSLLFQEDLEDAVRHFLLAYIEDILSARIWEEGLADRAPAGRMLADIFRIDPFLLRYIKEIAEPIKMEGIDENITDSEEILKNARRLHEKRSGLPRAKTKTLLGLCSVRPKLSSKQSIDRIPSSWEKRVFIGGNYDYMATLMEIKEIVLNLGYEPIVAFDYGIPEDKIHHHDLMLLHDCKYAIFDVSQSDGHLMEIERTRDYNVKTLLVYSARNDKKQPPSSMSAMIQTLGIQMSGYLNLRELRQLISGFLPVVAST</sequence>